<dbReference type="RefSeq" id="WP_057875275.1">
    <property type="nucleotide sequence ID" value="NZ_AYZD01000009.1"/>
</dbReference>
<gene>
    <name evidence="4" type="ORF">FC19_GL000200</name>
</gene>
<evidence type="ECO:0000259" key="3">
    <source>
        <dbReference type="PROSITE" id="PS50977"/>
    </source>
</evidence>
<feature type="domain" description="HTH tetR-type" evidence="3">
    <location>
        <begin position="8"/>
        <end position="68"/>
    </location>
</feature>
<accession>A0A0R2D569</accession>
<dbReference type="PROSITE" id="PS50977">
    <property type="entry name" value="HTH_TETR_2"/>
    <property type="match status" value="1"/>
</dbReference>
<dbReference type="GO" id="GO:0003677">
    <property type="term" value="F:DNA binding"/>
    <property type="evidence" value="ECO:0007669"/>
    <property type="project" value="UniProtKB-UniRule"/>
</dbReference>
<dbReference type="AlphaFoldDB" id="A0A0R2D569"/>
<dbReference type="PATRIC" id="fig|1423725.3.peg.204"/>
<proteinExistence type="predicted"/>
<keyword evidence="1 2" id="KW-0238">DNA-binding</keyword>
<evidence type="ECO:0000313" key="4">
    <source>
        <dbReference type="EMBL" id="KRM97092.1"/>
    </source>
</evidence>
<dbReference type="OrthoDB" id="9812993at2"/>
<feature type="DNA-binding region" description="H-T-H motif" evidence="2">
    <location>
        <begin position="31"/>
        <end position="50"/>
    </location>
</feature>
<organism evidence="4 5">
    <name type="scientific">Liquorilactobacillus aquaticus DSM 21051</name>
    <dbReference type="NCBI Taxonomy" id="1423725"/>
    <lineage>
        <taxon>Bacteria</taxon>
        <taxon>Bacillati</taxon>
        <taxon>Bacillota</taxon>
        <taxon>Bacilli</taxon>
        <taxon>Lactobacillales</taxon>
        <taxon>Lactobacillaceae</taxon>
        <taxon>Liquorilactobacillus</taxon>
    </lineage>
</organism>
<sequence>MTRAEKKIKTRREVFKAAIKLFNVHGIEKTKISDIAKEAHVSVGTFYVHFKSKEDIISAIYYEDFNNFMNFNIQQVEKRNLNLKEILLEIGILELRFAKKVGLEITTAAFIANLQTNIEMPGNHFGKRTFSLKIKKMLSKLAVGTSKDSEILFQEFETIVRGTMLTWCFSNGAVNMVSLGTPLLENYLNNL</sequence>
<dbReference type="SUPFAM" id="SSF46689">
    <property type="entry name" value="Homeodomain-like"/>
    <property type="match status" value="1"/>
</dbReference>
<protein>
    <recommendedName>
        <fullName evidence="3">HTH tetR-type domain-containing protein</fullName>
    </recommendedName>
</protein>
<dbReference type="PANTHER" id="PTHR43479">
    <property type="entry name" value="ACREF/ENVCD OPERON REPRESSOR-RELATED"/>
    <property type="match status" value="1"/>
</dbReference>
<comment type="caution">
    <text evidence="4">The sequence shown here is derived from an EMBL/GenBank/DDBJ whole genome shotgun (WGS) entry which is preliminary data.</text>
</comment>
<dbReference type="InterPro" id="IPR050624">
    <property type="entry name" value="HTH-type_Tx_Regulator"/>
</dbReference>
<dbReference type="PANTHER" id="PTHR43479:SF11">
    <property type="entry name" value="ACREF_ENVCD OPERON REPRESSOR-RELATED"/>
    <property type="match status" value="1"/>
</dbReference>
<keyword evidence="5" id="KW-1185">Reference proteome</keyword>
<dbReference type="Pfam" id="PF00440">
    <property type="entry name" value="TetR_N"/>
    <property type="match status" value="1"/>
</dbReference>
<evidence type="ECO:0000256" key="1">
    <source>
        <dbReference type="ARBA" id="ARBA00023125"/>
    </source>
</evidence>
<dbReference type="InterPro" id="IPR009057">
    <property type="entry name" value="Homeodomain-like_sf"/>
</dbReference>
<evidence type="ECO:0000313" key="5">
    <source>
        <dbReference type="Proteomes" id="UP000051015"/>
    </source>
</evidence>
<dbReference type="STRING" id="1423725.FC19_GL000200"/>
<dbReference type="InterPro" id="IPR001647">
    <property type="entry name" value="HTH_TetR"/>
</dbReference>
<name>A0A0R2D569_9LACO</name>
<dbReference type="Gene3D" id="1.10.357.10">
    <property type="entry name" value="Tetracycline Repressor, domain 2"/>
    <property type="match status" value="1"/>
</dbReference>
<dbReference type="EMBL" id="AYZD01000009">
    <property type="protein sequence ID" value="KRM97092.1"/>
    <property type="molecule type" value="Genomic_DNA"/>
</dbReference>
<dbReference type="Proteomes" id="UP000051015">
    <property type="component" value="Unassembled WGS sequence"/>
</dbReference>
<evidence type="ECO:0000256" key="2">
    <source>
        <dbReference type="PROSITE-ProRule" id="PRU00335"/>
    </source>
</evidence>
<dbReference type="PRINTS" id="PR00455">
    <property type="entry name" value="HTHTETR"/>
</dbReference>
<reference evidence="4 5" key="1">
    <citation type="journal article" date="2015" name="Genome Announc.">
        <title>Expanding the biotechnology potential of lactobacilli through comparative genomics of 213 strains and associated genera.</title>
        <authorList>
            <person name="Sun Z."/>
            <person name="Harris H.M."/>
            <person name="McCann A."/>
            <person name="Guo C."/>
            <person name="Argimon S."/>
            <person name="Zhang W."/>
            <person name="Yang X."/>
            <person name="Jeffery I.B."/>
            <person name="Cooney J.C."/>
            <person name="Kagawa T.F."/>
            <person name="Liu W."/>
            <person name="Song Y."/>
            <person name="Salvetti E."/>
            <person name="Wrobel A."/>
            <person name="Rasinkangas P."/>
            <person name="Parkhill J."/>
            <person name="Rea M.C."/>
            <person name="O'Sullivan O."/>
            <person name="Ritari J."/>
            <person name="Douillard F.P."/>
            <person name="Paul Ross R."/>
            <person name="Yang R."/>
            <person name="Briner A.E."/>
            <person name="Felis G.E."/>
            <person name="de Vos W.M."/>
            <person name="Barrangou R."/>
            <person name="Klaenhammer T.R."/>
            <person name="Caufield P.W."/>
            <person name="Cui Y."/>
            <person name="Zhang H."/>
            <person name="O'Toole P.W."/>
        </authorList>
    </citation>
    <scope>NUCLEOTIDE SEQUENCE [LARGE SCALE GENOMIC DNA]</scope>
    <source>
        <strain evidence="4 5">DSM 21051</strain>
    </source>
</reference>